<organism evidence="6">
    <name type="scientific">candidate division WOR-3 bacterium</name>
    <dbReference type="NCBI Taxonomy" id="2052148"/>
    <lineage>
        <taxon>Bacteria</taxon>
        <taxon>Bacteria division WOR-3</taxon>
    </lineage>
</organism>
<dbReference type="PANTHER" id="PTHR12534:SF0">
    <property type="entry name" value="SMALL RIBOSOMAL SUBUNIT PROTEIN US2M"/>
    <property type="match status" value="1"/>
</dbReference>
<dbReference type="InterPro" id="IPR001865">
    <property type="entry name" value="Ribosomal_uS2"/>
</dbReference>
<evidence type="ECO:0000256" key="3">
    <source>
        <dbReference type="ARBA" id="ARBA00023274"/>
    </source>
</evidence>
<dbReference type="Pfam" id="PF00318">
    <property type="entry name" value="Ribosomal_S2"/>
    <property type="match status" value="1"/>
</dbReference>
<protein>
    <recommendedName>
        <fullName evidence="4 5">Small ribosomal subunit protein uS2</fullName>
    </recommendedName>
</protein>
<dbReference type="NCBIfam" id="TIGR01011">
    <property type="entry name" value="rpsB_bact"/>
    <property type="match status" value="1"/>
</dbReference>
<dbReference type="GO" id="GO:0022627">
    <property type="term" value="C:cytosolic small ribosomal subunit"/>
    <property type="evidence" value="ECO:0007669"/>
    <property type="project" value="TreeGrafter"/>
</dbReference>
<comment type="caution">
    <text evidence="6">The sequence shown here is derived from an EMBL/GenBank/DDBJ whole genome shotgun (WGS) entry which is preliminary data.</text>
</comment>
<sequence>MALVTFKELLDARIHFGHKRSRWNPAMAPYIYGEKKGVHIIDIRKTMHLLNDAYYFARDMASQGKKFIFVGTKKQASEIIKEEAERVGAFYVHTRWLGGTLTNFSTLKKSIDKYNELNRLFELGEFKNLTKKEIIKLQRKRDKMTKYFEGIKDMVRIPDVMYVVDIRKEINAVREARIVGIPVIGIVDTNSDPNLVDYPIPANDDAIESIQLITKVITSAIAEGLKMAVDEQPKKEKEREEESEG</sequence>
<evidence type="ECO:0000313" key="6">
    <source>
        <dbReference type="EMBL" id="HDI82937.1"/>
    </source>
</evidence>
<keyword evidence="3 5" id="KW-0687">Ribonucleoprotein</keyword>
<dbReference type="AlphaFoldDB" id="A0A7C0VAX7"/>
<comment type="similarity">
    <text evidence="1 5">Belongs to the universal ribosomal protein uS2 family.</text>
</comment>
<dbReference type="PANTHER" id="PTHR12534">
    <property type="entry name" value="30S RIBOSOMAL PROTEIN S2 PROKARYOTIC AND ORGANELLAR"/>
    <property type="match status" value="1"/>
</dbReference>
<keyword evidence="2 5" id="KW-0689">Ribosomal protein</keyword>
<dbReference type="HAMAP" id="MF_00291_B">
    <property type="entry name" value="Ribosomal_uS2_B"/>
    <property type="match status" value="1"/>
</dbReference>
<dbReference type="InterPro" id="IPR005706">
    <property type="entry name" value="Ribosomal_uS2_bac/mit/plastid"/>
</dbReference>
<dbReference type="PRINTS" id="PR00395">
    <property type="entry name" value="RIBOSOMALS2"/>
</dbReference>
<evidence type="ECO:0000256" key="1">
    <source>
        <dbReference type="ARBA" id="ARBA00006242"/>
    </source>
</evidence>
<evidence type="ECO:0000256" key="4">
    <source>
        <dbReference type="ARBA" id="ARBA00035256"/>
    </source>
</evidence>
<dbReference type="GO" id="GO:0003735">
    <property type="term" value="F:structural constituent of ribosome"/>
    <property type="evidence" value="ECO:0007669"/>
    <property type="project" value="InterPro"/>
</dbReference>
<accession>A0A7C0VAX7</accession>
<evidence type="ECO:0000256" key="2">
    <source>
        <dbReference type="ARBA" id="ARBA00022980"/>
    </source>
</evidence>
<name>A0A7C0VAX7_UNCW3</name>
<proteinExistence type="inferred from homology"/>
<dbReference type="CDD" id="cd01425">
    <property type="entry name" value="RPS2"/>
    <property type="match status" value="1"/>
</dbReference>
<dbReference type="Gene3D" id="3.40.50.10490">
    <property type="entry name" value="Glucose-6-phosphate isomerase like protein, domain 1"/>
    <property type="match status" value="1"/>
</dbReference>
<dbReference type="Proteomes" id="UP000885847">
    <property type="component" value="Unassembled WGS sequence"/>
</dbReference>
<dbReference type="Gene3D" id="1.10.287.610">
    <property type="entry name" value="Helix hairpin bin"/>
    <property type="match status" value="1"/>
</dbReference>
<dbReference type="SUPFAM" id="SSF52313">
    <property type="entry name" value="Ribosomal protein S2"/>
    <property type="match status" value="1"/>
</dbReference>
<gene>
    <name evidence="5 6" type="primary">rpsB</name>
    <name evidence="6" type="ORF">ENF18_03995</name>
</gene>
<dbReference type="InterPro" id="IPR023591">
    <property type="entry name" value="Ribosomal_uS2_flav_dom_sf"/>
</dbReference>
<dbReference type="GO" id="GO:0006412">
    <property type="term" value="P:translation"/>
    <property type="evidence" value="ECO:0007669"/>
    <property type="project" value="UniProtKB-UniRule"/>
</dbReference>
<dbReference type="EMBL" id="DQWE01000189">
    <property type="protein sequence ID" value="HDI82937.1"/>
    <property type="molecule type" value="Genomic_DNA"/>
</dbReference>
<reference evidence="6" key="1">
    <citation type="journal article" date="2020" name="mSystems">
        <title>Genome- and Community-Level Interaction Insights into Carbon Utilization and Element Cycling Functions of Hydrothermarchaeota in Hydrothermal Sediment.</title>
        <authorList>
            <person name="Zhou Z."/>
            <person name="Liu Y."/>
            <person name="Xu W."/>
            <person name="Pan J."/>
            <person name="Luo Z.H."/>
            <person name="Li M."/>
        </authorList>
    </citation>
    <scope>NUCLEOTIDE SEQUENCE [LARGE SCALE GENOMIC DNA]</scope>
    <source>
        <strain evidence="6">HyVt-102</strain>
    </source>
</reference>
<evidence type="ECO:0000256" key="5">
    <source>
        <dbReference type="HAMAP-Rule" id="MF_00291"/>
    </source>
</evidence>